<accession>A0A0F9GKN8</accession>
<comment type="caution">
    <text evidence="1">The sequence shown here is derived from an EMBL/GenBank/DDBJ whole genome shotgun (WGS) entry which is preliminary data.</text>
</comment>
<organism evidence="1">
    <name type="scientific">marine sediment metagenome</name>
    <dbReference type="NCBI Taxonomy" id="412755"/>
    <lineage>
        <taxon>unclassified sequences</taxon>
        <taxon>metagenomes</taxon>
        <taxon>ecological metagenomes</taxon>
    </lineage>
</organism>
<name>A0A0F9GKN8_9ZZZZ</name>
<sequence>MTLRELKQKIDIIEKIRPESLDSKLYICVYKDGWGKKFIKLNNITYPSIKTTSDFADLEKSTNLFLIEN</sequence>
<protein>
    <submittedName>
        <fullName evidence="1">Uncharacterized protein</fullName>
    </submittedName>
</protein>
<evidence type="ECO:0000313" key="1">
    <source>
        <dbReference type="EMBL" id="KKL99449.1"/>
    </source>
</evidence>
<dbReference type="EMBL" id="LAZR01017675">
    <property type="protein sequence ID" value="KKL99449.1"/>
    <property type="molecule type" value="Genomic_DNA"/>
</dbReference>
<reference evidence="1" key="1">
    <citation type="journal article" date="2015" name="Nature">
        <title>Complex archaea that bridge the gap between prokaryotes and eukaryotes.</title>
        <authorList>
            <person name="Spang A."/>
            <person name="Saw J.H."/>
            <person name="Jorgensen S.L."/>
            <person name="Zaremba-Niedzwiedzka K."/>
            <person name="Martijn J."/>
            <person name="Lind A.E."/>
            <person name="van Eijk R."/>
            <person name="Schleper C."/>
            <person name="Guy L."/>
            <person name="Ettema T.J."/>
        </authorList>
    </citation>
    <scope>NUCLEOTIDE SEQUENCE</scope>
</reference>
<proteinExistence type="predicted"/>
<dbReference type="AlphaFoldDB" id="A0A0F9GKN8"/>
<gene>
    <name evidence="1" type="ORF">LCGC14_1814320</name>
</gene>